<dbReference type="PROSITE" id="PS50330">
    <property type="entry name" value="UIM"/>
    <property type="match status" value="1"/>
</dbReference>
<dbReference type="Gene3D" id="1.10.8.10">
    <property type="entry name" value="DNA helicase RuvA subunit, C-terminal domain"/>
    <property type="match status" value="1"/>
</dbReference>
<dbReference type="InterPro" id="IPR009060">
    <property type="entry name" value="UBA-like_sf"/>
</dbReference>
<evidence type="ECO:0000313" key="3">
    <source>
        <dbReference type="EMBL" id="AYO44349.1"/>
    </source>
</evidence>
<gene>
    <name evidence="3" type="ORF">DNF11_3399</name>
</gene>
<dbReference type="PANTHER" id="PTHR39597">
    <property type="entry name" value="UBA DOMAIN-CONTAINING PROTEIN RUP1"/>
    <property type="match status" value="1"/>
</dbReference>
<dbReference type="SUPFAM" id="SSF46934">
    <property type="entry name" value="UBA-like"/>
    <property type="match status" value="1"/>
</dbReference>
<dbReference type="InterPro" id="IPR003903">
    <property type="entry name" value="UIM_dom"/>
</dbReference>
<dbReference type="InterPro" id="IPR055335">
    <property type="entry name" value="Ucp6/RUP1"/>
</dbReference>
<accession>A0A3G2SAT1</accession>
<dbReference type="STRING" id="425264.A0A3G2SAT1"/>
<keyword evidence="4" id="KW-1185">Reference proteome</keyword>
<dbReference type="EMBL" id="CP033153">
    <property type="protein sequence ID" value="AYO44349.1"/>
    <property type="molecule type" value="Genomic_DNA"/>
</dbReference>
<reference evidence="3 4" key="1">
    <citation type="submission" date="2018-10" db="EMBL/GenBank/DDBJ databases">
        <title>Complete genome sequence of Malassezia restricta CBS 7877.</title>
        <authorList>
            <person name="Morand S.C."/>
            <person name="Bertignac M."/>
            <person name="Iltis A."/>
            <person name="Kolder I."/>
            <person name="Pirovano W."/>
            <person name="Jourdain R."/>
            <person name="Clavaud C."/>
        </authorList>
    </citation>
    <scope>NUCLEOTIDE SEQUENCE [LARGE SCALE GENOMIC DNA]</scope>
    <source>
        <strain evidence="3 4">CBS 7877</strain>
    </source>
</reference>
<sequence>MVEDGQVQELQSILGCTYEQACSALHDTQGNMEWAMNRILDGPASPAPPPSLPIPERSLTAPPSYTEYPSTQSQDEQDADLQRAVAASMVQHPTALSASNEDEELMRALAESVQGAPHARPDLMRRRQKLEPVVFVPSIPTYKAVAWSLQALYAATPLCQALYTYPKPDTRTTNLAQYWNGVSPSGPCTAESQHTQLIQRIQTLFYFATHTVRAVVVTGDIDAILPRDIMLQASWQQDMHALIKAFVDLLAHAWKTNTCLEQHHLFQMFVVPTGASAPTDELSMSTLVLDHTATESSVYSCLSYQLTDHEQAYFISRAPLVLCLPVQHSTTGPFRIDLTVYLDSFLWNKRTEDDVASQCASLASQYKAAEAEKRHWTARLASFTEHDALSSTQQSEAFLEHVAHSPLSDWMTRIRKALEQRVSVARSHISALDEQLTSLRTTMTQLQEKRWNDPAWQTMPYDLCAAVFQTNESEWAYIQHNGQWWRLEDTHAQAIDPHTMTTDPGVVFLAYTQRAYKAQEPTPETLTALRDAVAKDNEEAERTLS</sequence>
<dbReference type="SMART" id="SM00726">
    <property type="entry name" value="UIM"/>
    <property type="match status" value="2"/>
</dbReference>
<protein>
    <recommendedName>
        <fullName evidence="5">UBA domain-containing protein</fullName>
    </recommendedName>
</protein>
<proteinExistence type="predicted"/>
<evidence type="ECO:0000256" key="2">
    <source>
        <dbReference type="SAM" id="MobiDB-lite"/>
    </source>
</evidence>
<dbReference type="PANTHER" id="PTHR39597:SF1">
    <property type="entry name" value="UBA DOMAIN-CONTAINING PROTEIN RUP1"/>
    <property type="match status" value="1"/>
</dbReference>
<keyword evidence="1" id="KW-0175">Coiled coil</keyword>
<dbReference type="InterPro" id="IPR038765">
    <property type="entry name" value="Papain-like_cys_pep_sf"/>
</dbReference>
<evidence type="ECO:0008006" key="5">
    <source>
        <dbReference type="Google" id="ProtNLM"/>
    </source>
</evidence>
<dbReference type="Proteomes" id="UP000269793">
    <property type="component" value="Chromosome VI"/>
</dbReference>
<name>A0A3G2SAT1_MALR7</name>
<dbReference type="SUPFAM" id="SSF54001">
    <property type="entry name" value="Cysteine proteinases"/>
    <property type="match status" value="1"/>
</dbReference>
<feature type="compositionally biased region" description="Polar residues" evidence="2">
    <location>
        <begin position="61"/>
        <end position="74"/>
    </location>
</feature>
<evidence type="ECO:0000313" key="4">
    <source>
        <dbReference type="Proteomes" id="UP000269793"/>
    </source>
</evidence>
<dbReference type="OrthoDB" id="443682at2759"/>
<feature type="region of interest" description="Disordered" evidence="2">
    <location>
        <begin position="39"/>
        <end position="80"/>
    </location>
</feature>
<organism evidence="3 4">
    <name type="scientific">Malassezia restricta (strain ATCC 96810 / NBRC 103918 / CBS 7877)</name>
    <name type="common">Seborrheic dermatitis infection agent</name>
    <dbReference type="NCBI Taxonomy" id="425264"/>
    <lineage>
        <taxon>Eukaryota</taxon>
        <taxon>Fungi</taxon>
        <taxon>Dikarya</taxon>
        <taxon>Basidiomycota</taxon>
        <taxon>Ustilaginomycotina</taxon>
        <taxon>Malasseziomycetes</taxon>
        <taxon>Malasseziales</taxon>
        <taxon>Malasseziaceae</taxon>
        <taxon>Malassezia</taxon>
    </lineage>
</organism>
<dbReference type="Gene3D" id="3.90.70.10">
    <property type="entry name" value="Cysteine proteinases"/>
    <property type="match status" value="1"/>
</dbReference>
<dbReference type="AlphaFoldDB" id="A0A3G2SAT1"/>
<evidence type="ECO:0000256" key="1">
    <source>
        <dbReference type="SAM" id="Coils"/>
    </source>
</evidence>
<feature type="coiled-coil region" evidence="1">
    <location>
        <begin position="415"/>
        <end position="449"/>
    </location>
</feature>
<dbReference type="VEuPathDB" id="FungiDB:DNF11_3399"/>